<protein>
    <submittedName>
        <fullName evidence="1">Uncharacterized protein</fullName>
    </submittedName>
</protein>
<dbReference type="AlphaFoldDB" id="A0AAJ0UCN2"/>
<evidence type="ECO:0000313" key="2">
    <source>
        <dbReference type="Proteomes" id="UP001296967"/>
    </source>
</evidence>
<gene>
    <name evidence="1" type="ORF">CCR82_00725</name>
</gene>
<dbReference type="RefSeq" id="WP_201243288.1">
    <property type="nucleotide sequence ID" value="NZ_NHSF01000008.1"/>
</dbReference>
<evidence type="ECO:0000313" key="1">
    <source>
        <dbReference type="EMBL" id="MBK5929096.1"/>
    </source>
</evidence>
<reference evidence="1" key="2">
    <citation type="journal article" date="2020" name="Microorganisms">
        <title>Osmotic Adaptation and Compatible Solute Biosynthesis of Phototrophic Bacteria as Revealed from Genome Analyses.</title>
        <authorList>
            <person name="Imhoff J.F."/>
            <person name="Rahn T."/>
            <person name="Kunzel S."/>
            <person name="Keller A."/>
            <person name="Neulinger S.C."/>
        </authorList>
    </citation>
    <scope>NUCLEOTIDE SEQUENCE</scope>
    <source>
        <strain evidence="1">DSM 4395</strain>
    </source>
</reference>
<accession>A0AAJ0UCN2</accession>
<keyword evidence="2" id="KW-1185">Reference proteome</keyword>
<dbReference type="Proteomes" id="UP001296967">
    <property type="component" value="Unassembled WGS sequence"/>
</dbReference>
<organism evidence="1 2">
    <name type="scientific">Halochromatium salexigens</name>
    <name type="common">Chromatium salexigens</name>
    <dbReference type="NCBI Taxonomy" id="49447"/>
    <lineage>
        <taxon>Bacteria</taxon>
        <taxon>Pseudomonadati</taxon>
        <taxon>Pseudomonadota</taxon>
        <taxon>Gammaproteobacteria</taxon>
        <taxon>Chromatiales</taxon>
        <taxon>Chromatiaceae</taxon>
        <taxon>Halochromatium</taxon>
    </lineage>
</organism>
<reference evidence="1" key="1">
    <citation type="submission" date="2017-05" db="EMBL/GenBank/DDBJ databases">
        <authorList>
            <person name="Imhoff J.F."/>
            <person name="Rahn T."/>
            <person name="Kuenzel S."/>
            <person name="Neulinger S.C."/>
        </authorList>
    </citation>
    <scope>NUCLEOTIDE SEQUENCE</scope>
    <source>
        <strain evidence="1">DSM 4395</strain>
    </source>
</reference>
<proteinExistence type="predicted"/>
<comment type="caution">
    <text evidence="1">The sequence shown here is derived from an EMBL/GenBank/DDBJ whole genome shotgun (WGS) entry which is preliminary data.</text>
</comment>
<name>A0AAJ0UCN2_HALSE</name>
<sequence length="211" mass="24851">MIAAEEISAYPPVLSPEQREQYKRRIQTKLNWKDPAIQSISDQRFEKVWAEDQELHRMWPRQPREAVIRQRTTEVDVSLDPHALWLCGHHIEQARDVLRYMDNTVNAPMDRRSREFYGNGQHRVKVMRSLPDQLRSRLAPVFSQADLWDSGGLFEARFNEWVADYEATLPERSRQNRFPEAFEAYQTHRGCLVGLLDEMLALFTQPQVEDG</sequence>
<dbReference type="EMBL" id="NHSF01000008">
    <property type="protein sequence ID" value="MBK5929096.1"/>
    <property type="molecule type" value="Genomic_DNA"/>
</dbReference>